<organism evidence="5 6">
    <name type="scientific">Megamonas hypermegale</name>
    <dbReference type="NCBI Taxonomy" id="158847"/>
    <lineage>
        <taxon>Bacteria</taxon>
        <taxon>Bacillati</taxon>
        <taxon>Bacillota</taxon>
        <taxon>Negativicutes</taxon>
        <taxon>Selenomonadales</taxon>
        <taxon>Selenomonadaceae</taxon>
        <taxon>Megamonas</taxon>
    </lineage>
</organism>
<dbReference type="InterPro" id="IPR009057">
    <property type="entry name" value="Homeodomain-like_sf"/>
</dbReference>
<evidence type="ECO:0000256" key="2">
    <source>
        <dbReference type="ARBA" id="ARBA00023125"/>
    </source>
</evidence>
<sequence length="284" mass="32723">MKQPLPKINLDDIYPSGVFFVDKDYSRKHTHLLHKHQGILELLYVAQGEGRYSVGNREYAVHAGDLVICNADTIHGEAPFQEHSIQTYCLALSGVNLKNLPKGYLIDKAKKPVLTLSEYDNLVAEIMVNLYLLYNQKKDNNLLLCRHLAVSLFLLVYKLVTEHNEQSKSVIEQKNEDMVRKLTNYLDENYTENITLEKISKIMHISISHISHLFKRETGLSPMQYVIHRRIGQAQSLLAETNIPIKQIEEQLGFGSSCHLTSMFKKYVGISPREYRKYFADKNK</sequence>
<keyword evidence="3" id="KW-0804">Transcription</keyword>
<dbReference type="PANTHER" id="PTHR43280">
    <property type="entry name" value="ARAC-FAMILY TRANSCRIPTIONAL REGULATOR"/>
    <property type="match status" value="1"/>
</dbReference>
<dbReference type="SMART" id="SM00342">
    <property type="entry name" value="HTH_ARAC"/>
    <property type="match status" value="1"/>
</dbReference>
<comment type="caution">
    <text evidence="5">The sequence shown here is derived from an EMBL/GenBank/DDBJ whole genome shotgun (WGS) entry which is preliminary data.</text>
</comment>
<gene>
    <name evidence="5" type="ORF">K8V65_00775</name>
</gene>
<dbReference type="SUPFAM" id="SSF46689">
    <property type="entry name" value="Homeodomain-like"/>
    <property type="match status" value="2"/>
</dbReference>
<dbReference type="EMBL" id="DYVR01000021">
    <property type="protein sequence ID" value="HJF84188.1"/>
    <property type="molecule type" value="Genomic_DNA"/>
</dbReference>
<evidence type="ECO:0000313" key="6">
    <source>
        <dbReference type="Proteomes" id="UP000780768"/>
    </source>
</evidence>
<dbReference type="InterPro" id="IPR018060">
    <property type="entry name" value="HTH_AraC"/>
</dbReference>
<keyword evidence="2" id="KW-0238">DNA-binding</keyword>
<dbReference type="GO" id="GO:0003700">
    <property type="term" value="F:DNA-binding transcription factor activity"/>
    <property type="evidence" value="ECO:0007669"/>
    <property type="project" value="InterPro"/>
</dbReference>
<protein>
    <submittedName>
        <fullName evidence="5">AraC family transcriptional regulator</fullName>
    </submittedName>
</protein>
<dbReference type="AlphaFoldDB" id="A0A921HL71"/>
<dbReference type="Pfam" id="PF12833">
    <property type="entry name" value="HTH_18"/>
    <property type="match status" value="1"/>
</dbReference>
<dbReference type="Pfam" id="PF02311">
    <property type="entry name" value="AraC_binding"/>
    <property type="match status" value="1"/>
</dbReference>
<name>A0A921HL71_9FIRM</name>
<dbReference type="InterPro" id="IPR037923">
    <property type="entry name" value="HTH-like"/>
</dbReference>
<dbReference type="PANTHER" id="PTHR43280:SF17">
    <property type="entry name" value="ARAC-TYPE DNA-BINDING DOMAIN-CONTAINING PROTEIN"/>
    <property type="match status" value="1"/>
</dbReference>
<dbReference type="InterPro" id="IPR014710">
    <property type="entry name" value="RmlC-like_jellyroll"/>
</dbReference>
<dbReference type="SUPFAM" id="SSF51215">
    <property type="entry name" value="Regulatory protein AraC"/>
    <property type="match status" value="1"/>
</dbReference>
<evidence type="ECO:0000313" key="5">
    <source>
        <dbReference type="EMBL" id="HJF84188.1"/>
    </source>
</evidence>
<evidence type="ECO:0000256" key="3">
    <source>
        <dbReference type="ARBA" id="ARBA00023163"/>
    </source>
</evidence>
<evidence type="ECO:0000259" key="4">
    <source>
        <dbReference type="PROSITE" id="PS01124"/>
    </source>
</evidence>
<dbReference type="GO" id="GO:0043565">
    <property type="term" value="F:sequence-specific DNA binding"/>
    <property type="evidence" value="ECO:0007669"/>
    <property type="project" value="InterPro"/>
</dbReference>
<feature type="domain" description="HTH araC/xylS-type" evidence="4">
    <location>
        <begin position="180"/>
        <end position="278"/>
    </location>
</feature>
<keyword evidence="1" id="KW-0805">Transcription regulation</keyword>
<dbReference type="Proteomes" id="UP000780768">
    <property type="component" value="Unassembled WGS sequence"/>
</dbReference>
<proteinExistence type="predicted"/>
<reference evidence="5" key="2">
    <citation type="submission" date="2021-09" db="EMBL/GenBank/DDBJ databases">
        <authorList>
            <person name="Gilroy R."/>
        </authorList>
    </citation>
    <scope>NUCLEOTIDE SEQUENCE</scope>
    <source>
        <strain evidence="5">7318</strain>
    </source>
</reference>
<dbReference type="RefSeq" id="WP_303690790.1">
    <property type="nucleotide sequence ID" value="NZ_CAKMHU010000023.1"/>
</dbReference>
<dbReference type="Gene3D" id="2.60.120.10">
    <property type="entry name" value="Jelly Rolls"/>
    <property type="match status" value="1"/>
</dbReference>
<dbReference type="PROSITE" id="PS01124">
    <property type="entry name" value="HTH_ARAC_FAMILY_2"/>
    <property type="match status" value="1"/>
</dbReference>
<dbReference type="Gene3D" id="1.10.10.60">
    <property type="entry name" value="Homeodomain-like"/>
    <property type="match status" value="2"/>
</dbReference>
<dbReference type="InterPro" id="IPR003313">
    <property type="entry name" value="AraC-bd"/>
</dbReference>
<reference evidence="5" key="1">
    <citation type="journal article" date="2021" name="PeerJ">
        <title>Extensive microbial diversity within the chicken gut microbiome revealed by metagenomics and culture.</title>
        <authorList>
            <person name="Gilroy R."/>
            <person name="Ravi A."/>
            <person name="Getino M."/>
            <person name="Pursley I."/>
            <person name="Horton D.L."/>
            <person name="Alikhan N.F."/>
            <person name="Baker D."/>
            <person name="Gharbi K."/>
            <person name="Hall N."/>
            <person name="Watson M."/>
            <person name="Adriaenssens E.M."/>
            <person name="Foster-Nyarko E."/>
            <person name="Jarju S."/>
            <person name="Secka A."/>
            <person name="Antonio M."/>
            <person name="Oren A."/>
            <person name="Chaudhuri R.R."/>
            <person name="La Ragione R."/>
            <person name="Hildebrand F."/>
            <person name="Pallen M.J."/>
        </authorList>
    </citation>
    <scope>NUCLEOTIDE SEQUENCE</scope>
    <source>
        <strain evidence="5">7318</strain>
    </source>
</reference>
<accession>A0A921HL71</accession>
<evidence type="ECO:0000256" key="1">
    <source>
        <dbReference type="ARBA" id="ARBA00023015"/>
    </source>
</evidence>